<feature type="transmembrane region" description="Helical" evidence="6">
    <location>
        <begin position="20"/>
        <end position="43"/>
    </location>
</feature>
<feature type="transmembrane region" description="Helical" evidence="6">
    <location>
        <begin position="55"/>
        <end position="74"/>
    </location>
</feature>
<comment type="caution">
    <text evidence="8">The sequence shown here is derived from an EMBL/GenBank/DDBJ whole genome shotgun (WGS) entry which is preliminary data.</text>
</comment>
<name>A0A1L7SYA4_FUSMA</name>
<dbReference type="InterPro" id="IPR020846">
    <property type="entry name" value="MFS_dom"/>
</dbReference>
<sequence length="157" mass="17735">MAFANSPVYMFEVAPPHARGALVGMQAVGVVSVYIICAIFNLGFNFVHSTIQWRLIFIVLTAFGVIHLASLYFLHESPRWLMEHGHDEEAKEILVCLHKTKADPKGLLAQAEAVQIKALETERQLPFGFWYIFTTPHPLKRALGLGHSRMRFQYLAA</sequence>
<evidence type="ECO:0000259" key="7">
    <source>
        <dbReference type="PROSITE" id="PS50850"/>
    </source>
</evidence>
<dbReference type="VEuPathDB" id="FungiDB:FMAN_09518"/>
<comment type="similarity">
    <text evidence="2">Belongs to the major facilitator superfamily. Sugar transporter (TC 2.A.1.1) family.</text>
</comment>
<dbReference type="Pfam" id="PF00083">
    <property type="entry name" value="Sugar_tr"/>
    <property type="match status" value="1"/>
</dbReference>
<keyword evidence="4 6" id="KW-1133">Transmembrane helix</keyword>
<dbReference type="SUPFAM" id="SSF103473">
    <property type="entry name" value="MFS general substrate transporter"/>
    <property type="match status" value="1"/>
</dbReference>
<evidence type="ECO:0000313" key="8">
    <source>
        <dbReference type="EMBL" id="CVK91394.1"/>
    </source>
</evidence>
<dbReference type="EMBL" id="FCQH01000004">
    <property type="protein sequence ID" value="CVK91394.1"/>
    <property type="molecule type" value="Genomic_DNA"/>
</dbReference>
<gene>
    <name evidence="8" type="ORF">FMAN_09518</name>
</gene>
<dbReference type="PANTHER" id="PTHR48022:SF30">
    <property type="entry name" value="MAJOR FACILITATOR SUPERFAMILY (MFS) PROFILE DOMAIN-CONTAINING PROTEIN"/>
    <property type="match status" value="1"/>
</dbReference>
<dbReference type="Gene3D" id="1.20.1250.20">
    <property type="entry name" value="MFS general substrate transporter like domains"/>
    <property type="match status" value="1"/>
</dbReference>
<dbReference type="PROSITE" id="PS50850">
    <property type="entry name" value="MFS"/>
    <property type="match status" value="1"/>
</dbReference>
<evidence type="ECO:0000256" key="2">
    <source>
        <dbReference type="ARBA" id="ARBA00010992"/>
    </source>
</evidence>
<dbReference type="InterPro" id="IPR036259">
    <property type="entry name" value="MFS_trans_sf"/>
</dbReference>
<comment type="subcellular location">
    <subcellularLocation>
        <location evidence="1">Membrane</location>
        <topology evidence="1">Multi-pass membrane protein</topology>
    </subcellularLocation>
</comment>
<dbReference type="InterPro" id="IPR005828">
    <property type="entry name" value="MFS_sugar_transport-like"/>
</dbReference>
<organism evidence="8 9">
    <name type="scientific">Fusarium mangiferae</name>
    <name type="common">Mango malformation disease fungus</name>
    <dbReference type="NCBI Taxonomy" id="192010"/>
    <lineage>
        <taxon>Eukaryota</taxon>
        <taxon>Fungi</taxon>
        <taxon>Dikarya</taxon>
        <taxon>Ascomycota</taxon>
        <taxon>Pezizomycotina</taxon>
        <taxon>Sordariomycetes</taxon>
        <taxon>Hypocreomycetidae</taxon>
        <taxon>Hypocreales</taxon>
        <taxon>Nectriaceae</taxon>
        <taxon>Fusarium</taxon>
        <taxon>Fusarium fujikuroi species complex</taxon>
    </lineage>
</organism>
<reference evidence="9" key="1">
    <citation type="journal article" date="2016" name="Genome Biol. Evol.">
        <title>Comparative 'omics' of the Fusarium fujikuroi species complex highlights differences in genetic potential and metabolite synthesis.</title>
        <authorList>
            <person name="Niehaus E.-M."/>
            <person name="Muensterkoetter M."/>
            <person name="Proctor R.H."/>
            <person name="Brown D.W."/>
            <person name="Sharon A."/>
            <person name="Idan Y."/>
            <person name="Oren-Young L."/>
            <person name="Sieber C.M."/>
            <person name="Novak O."/>
            <person name="Pencik A."/>
            <person name="Tarkowska D."/>
            <person name="Hromadova K."/>
            <person name="Freeman S."/>
            <person name="Maymon M."/>
            <person name="Elazar M."/>
            <person name="Youssef S.A."/>
            <person name="El-Shabrawy E.S.M."/>
            <person name="Shalaby A.B.A."/>
            <person name="Houterman P."/>
            <person name="Brock N.L."/>
            <person name="Burkhardt I."/>
            <person name="Tsavkelova E.A."/>
            <person name="Dickschat J.S."/>
            <person name="Galuszka P."/>
            <person name="Gueldener U."/>
            <person name="Tudzynski B."/>
        </authorList>
    </citation>
    <scope>NUCLEOTIDE SEQUENCE [LARGE SCALE GENOMIC DNA]</scope>
    <source>
        <strain evidence="9">MRC7560</strain>
    </source>
</reference>
<dbReference type="AlphaFoldDB" id="A0A1L7SYA4"/>
<accession>A0A1L7SYA4</accession>
<dbReference type="PANTHER" id="PTHR48022">
    <property type="entry name" value="PLASTIDIC GLUCOSE TRANSPORTER 4"/>
    <property type="match status" value="1"/>
</dbReference>
<evidence type="ECO:0000313" key="9">
    <source>
        <dbReference type="Proteomes" id="UP000184255"/>
    </source>
</evidence>
<keyword evidence="5 6" id="KW-0472">Membrane</keyword>
<dbReference type="GO" id="GO:0005351">
    <property type="term" value="F:carbohydrate:proton symporter activity"/>
    <property type="evidence" value="ECO:0007669"/>
    <property type="project" value="TreeGrafter"/>
</dbReference>
<dbReference type="GO" id="GO:0016020">
    <property type="term" value="C:membrane"/>
    <property type="evidence" value="ECO:0007669"/>
    <property type="project" value="UniProtKB-SubCell"/>
</dbReference>
<dbReference type="RefSeq" id="XP_041681041.1">
    <property type="nucleotide sequence ID" value="XM_041830371.1"/>
</dbReference>
<evidence type="ECO:0000256" key="4">
    <source>
        <dbReference type="ARBA" id="ARBA00022989"/>
    </source>
</evidence>
<dbReference type="GeneID" id="65088777"/>
<protein>
    <recommendedName>
        <fullName evidence="7">Major facilitator superfamily (MFS) profile domain-containing protein</fullName>
    </recommendedName>
</protein>
<dbReference type="InterPro" id="IPR050360">
    <property type="entry name" value="MFS_Sugar_Transporters"/>
</dbReference>
<evidence type="ECO:0000256" key="3">
    <source>
        <dbReference type="ARBA" id="ARBA00022692"/>
    </source>
</evidence>
<evidence type="ECO:0000256" key="6">
    <source>
        <dbReference type="SAM" id="Phobius"/>
    </source>
</evidence>
<keyword evidence="9" id="KW-1185">Reference proteome</keyword>
<evidence type="ECO:0000256" key="1">
    <source>
        <dbReference type="ARBA" id="ARBA00004141"/>
    </source>
</evidence>
<proteinExistence type="inferred from homology"/>
<evidence type="ECO:0000256" key="5">
    <source>
        <dbReference type="ARBA" id="ARBA00023136"/>
    </source>
</evidence>
<keyword evidence="3 6" id="KW-0812">Transmembrane</keyword>
<dbReference type="Proteomes" id="UP000184255">
    <property type="component" value="Unassembled WGS sequence"/>
</dbReference>
<feature type="domain" description="Major facilitator superfamily (MFS) profile" evidence="7">
    <location>
        <begin position="1"/>
        <end position="157"/>
    </location>
</feature>